<dbReference type="Proteomes" id="UP000887577">
    <property type="component" value="Unplaced"/>
</dbReference>
<reference evidence="2" key="1">
    <citation type="submission" date="2022-11" db="UniProtKB">
        <authorList>
            <consortium name="WormBaseParasite"/>
        </authorList>
    </citation>
    <scope>IDENTIFICATION</scope>
</reference>
<organism evidence="1 2">
    <name type="scientific">Panagrolaimus superbus</name>
    <dbReference type="NCBI Taxonomy" id="310955"/>
    <lineage>
        <taxon>Eukaryota</taxon>
        <taxon>Metazoa</taxon>
        <taxon>Ecdysozoa</taxon>
        <taxon>Nematoda</taxon>
        <taxon>Chromadorea</taxon>
        <taxon>Rhabditida</taxon>
        <taxon>Tylenchina</taxon>
        <taxon>Panagrolaimomorpha</taxon>
        <taxon>Panagrolaimoidea</taxon>
        <taxon>Panagrolaimidae</taxon>
        <taxon>Panagrolaimus</taxon>
    </lineage>
</organism>
<dbReference type="Gene3D" id="1.10.3210.10">
    <property type="entry name" value="Hypothetical protein af1432"/>
    <property type="match status" value="1"/>
</dbReference>
<accession>A0A914XXY5</accession>
<dbReference type="AlphaFoldDB" id="A0A914XXY5"/>
<protein>
    <submittedName>
        <fullName evidence="2">Uncharacterized protein</fullName>
    </submittedName>
</protein>
<evidence type="ECO:0000313" key="1">
    <source>
        <dbReference type="Proteomes" id="UP000887577"/>
    </source>
</evidence>
<evidence type="ECO:0000313" key="2">
    <source>
        <dbReference type="WBParaSite" id="PSU_v2.g12806.t1"/>
    </source>
</evidence>
<proteinExistence type="predicted"/>
<name>A0A914XXY5_9BILA</name>
<sequence>MCTTIKKFKKALKLAGPHLKFRTKAGLQISLEKCHEDLDAYIQLTDDLLYEKILHPSSDHPDLLEAQKILIAIEKREIPKLIAEIESIGKNVK</sequence>
<keyword evidence="1" id="KW-1185">Reference proteome</keyword>
<dbReference type="WBParaSite" id="PSU_v2.g12806.t1">
    <property type="protein sequence ID" value="PSU_v2.g12806.t1"/>
    <property type="gene ID" value="PSU_v2.g12806"/>
</dbReference>